<dbReference type="SUPFAM" id="SSF103473">
    <property type="entry name" value="MFS general substrate transporter"/>
    <property type="match status" value="1"/>
</dbReference>
<feature type="transmembrane region" description="Helical" evidence="8">
    <location>
        <begin position="130"/>
        <end position="152"/>
    </location>
</feature>
<keyword evidence="6 8" id="KW-1133">Transmembrane helix</keyword>
<dbReference type="InterPro" id="IPR011701">
    <property type="entry name" value="MFS"/>
</dbReference>
<dbReference type="CDD" id="cd17320">
    <property type="entry name" value="MFS_MdfA_MDR_like"/>
    <property type="match status" value="1"/>
</dbReference>
<dbReference type="InterPro" id="IPR004812">
    <property type="entry name" value="Efflux_drug-R_Bcr/CmlA"/>
</dbReference>
<dbReference type="InterPro" id="IPR020846">
    <property type="entry name" value="MFS_dom"/>
</dbReference>
<dbReference type="GO" id="GO:0042910">
    <property type="term" value="F:xenobiotic transmembrane transporter activity"/>
    <property type="evidence" value="ECO:0007669"/>
    <property type="project" value="InterPro"/>
</dbReference>
<evidence type="ECO:0000256" key="5">
    <source>
        <dbReference type="ARBA" id="ARBA00022692"/>
    </source>
</evidence>
<feature type="transmembrane region" description="Helical" evidence="8">
    <location>
        <begin position="302"/>
        <end position="323"/>
    </location>
</feature>
<evidence type="ECO:0000256" key="2">
    <source>
        <dbReference type="ARBA" id="ARBA00006236"/>
    </source>
</evidence>
<dbReference type="GO" id="GO:1990961">
    <property type="term" value="P:xenobiotic detoxification by transmembrane export across the plasma membrane"/>
    <property type="evidence" value="ECO:0007669"/>
    <property type="project" value="InterPro"/>
</dbReference>
<evidence type="ECO:0000313" key="10">
    <source>
        <dbReference type="EMBL" id="OIR03034.1"/>
    </source>
</evidence>
<keyword evidence="5 8" id="KW-0812">Transmembrane</keyword>
<dbReference type="AlphaFoldDB" id="A0A1J5S4N6"/>
<evidence type="ECO:0000256" key="8">
    <source>
        <dbReference type="SAM" id="Phobius"/>
    </source>
</evidence>
<protein>
    <submittedName>
        <fullName evidence="10">Bicyclomycin resistance protein</fullName>
    </submittedName>
</protein>
<dbReference type="InterPro" id="IPR036259">
    <property type="entry name" value="MFS_trans_sf"/>
</dbReference>
<feature type="transmembrane region" description="Helical" evidence="8">
    <location>
        <begin position="365"/>
        <end position="387"/>
    </location>
</feature>
<evidence type="ECO:0000256" key="6">
    <source>
        <dbReference type="ARBA" id="ARBA00022989"/>
    </source>
</evidence>
<feature type="transmembrane region" description="Helical" evidence="8">
    <location>
        <begin position="45"/>
        <end position="63"/>
    </location>
</feature>
<feature type="transmembrane region" description="Helical" evidence="8">
    <location>
        <begin position="218"/>
        <end position="240"/>
    </location>
</feature>
<dbReference type="PROSITE" id="PS00216">
    <property type="entry name" value="SUGAR_TRANSPORT_1"/>
    <property type="match status" value="1"/>
</dbReference>
<evidence type="ECO:0000256" key="1">
    <source>
        <dbReference type="ARBA" id="ARBA00004651"/>
    </source>
</evidence>
<comment type="caution">
    <text evidence="10">The sequence shown here is derived from an EMBL/GenBank/DDBJ whole genome shotgun (WGS) entry which is preliminary data.</text>
</comment>
<feature type="transmembrane region" description="Helical" evidence="8">
    <location>
        <begin position="276"/>
        <end position="296"/>
    </location>
</feature>
<evidence type="ECO:0000256" key="7">
    <source>
        <dbReference type="ARBA" id="ARBA00023136"/>
    </source>
</evidence>
<feature type="transmembrane region" description="Helical" evidence="8">
    <location>
        <begin position="101"/>
        <end position="118"/>
    </location>
</feature>
<organism evidence="10">
    <name type="scientific">mine drainage metagenome</name>
    <dbReference type="NCBI Taxonomy" id="410659"/>
    <lineage>
        <taxon>unclassified sequences</taxon>
        <taxon>metagenomes</taxon>
        <taxon>ecological metagenomes</taxon>
    </lineage>
</organism>
<dbReference type="Pfam" id="PF07690">
    <property type="entry name" value="MFS_1"/>
    <property type="match status" value="1"/>
</dbReference>
<gene>
    <name evidence="10" type="primary">bcr_1</name>
    <name evidence="10" type="ORF">GALL_148120</name>
</gene>
<reference evidence="10" key="1">
    <citation type="submission" date="2016-10" db="EMBL/GenBank/DDBJ databases">
        <title>Sequence of Gallionella enrichment culture.</title>
        <authorList>
            <person name="Poehlein A."/>
            <person name="Muehling M."/>
            <person name="Daniel R."/>
        </authorList>
    </citation>
    <scope>NUCLEOTIDE SEQUENCE</scope>
</reference>
<dbReference type="PANTHER" id="PTHR43124:SF3">
    <property type="entry name" value="CHLORAMPHENICOL EFFLUX PUMP RV0191"/>
    <property type="match status" value="1"/>
</dbReference>
<feature type="domain" description="Major facilitator superfamily (MFS) profile" evidence="9">
    <location>
        <begin position="6"/>
        <end position="391"/>
    </location>
</feature>
<dbReference type="PANTHER" id="PTHR43124">
    <property type="entry name" value="PURINE EFFLUX PUMP PBUE"/>
    <property type="match status" value="1"/>
</dbReference>
<feature type="transmembrane region" description="Helical" evidence="8">
    <location>
        <begin position="246"/>
        <end position="264"/>
    </location>
</feature>
<keyword evidence="3" id="KW-0813">Transport</keyword>
<sequence length="392" mass="41723">MSPATLLWLITGCMMLQPLSTDFYLASLPHLAVYFSATPAQVQQTLSLFVIGFGTAQLISGPFSDRYGRRPVLQAGLATYLIASLACALASSLQLLVVGRFVQAVGCCTAVVVARAIIRDAYTPAEGARVIAKASSLLSLVPILGPIVGGYLQVAFGWRAAFGVHALFCAILTWAAWRWLRETNVHKNPEATRLSNLARGYAQITATPAFWAYTIPGALSYGSIFVFISGSSFVLIRVLHVSTANYGYIYGLGVTGYLTGTLACRRLLPRIGIERTLSLGTSVALVGGLVFLGLVLAGVRHWALVLGCQFLTMCAHGINFPCTQAGSVAPFRQQAGAAAGLMGLFTMVAAWLAGTWVGVSFDGTLLPLALTSALLGFLLFASTRLLFRHHRA</sequence>
<feature type="transmembrane region" description="Helical" evidence="8">
    <location>
        <begin position="335"/>
        <end position="359"/>
    </location>
</feature>
<keyword evidence="7 8" id="KW-0472">Membrane</keyword>
<accession>A0A1J5S4N6</accession>
<dbReference type="Gene3D" id="1.20.1720.10">
    <property type="entry name" value="Multidrug resistance protein D"/>
    <property type="match status" value="1"/>
</dbReference>
<dbReference type="GO" id="GO:0005886">
    <property type="term" value="C:plasma membrane"/>
    <property type="evidence" value="ECO:0007669"/>
    <property type="project" value="UniProtKB-SubCell"/>
</dbReference>
<comment type="similarity">
    <text evidence="2">Belongs to the major facilitator superfamily. Bcr/CmlA family.</text>
</comment>
<dbReference type="NCBIfam" id="TIGR00710">
    <property type="entry name" value="efflux_Bcr_CflA"/>
    <property type="match status" value="1"/>
</dbReference>
<dbReference type="EMBL" id="MLJW01000069">
    <property type="protein sequence ID" value="OIR03034.1"/>
    <property type="molecule type" value="Genomic_DNA"/>
</dbReference>
<proteinExistence type="inferred from homology"/>
<dbReference type="InterPro" id="IPR005829">
    <property type="entry name" value="Sugar_transporter_CS"/>
</dbReference>
<name>A0A1J5S4N6_9ZZZZ</name>
<comment type="subcellular location">
    <subcellularLocation>
        <location evidence="1">Cell membrane</location>
        <topology evidence="1">Multi-pass membrane protein</topology>
    </subcellularLocation>
</comment>
<feature type="transmembrane region" description="Helical" evidence="8">
    <location>
        <begin position="158"/>
        <end position="177"/>
    </location>
</feature>
<evidence type="ECO:0000256" key="3">
    <source>
        <dbReference type="ARBA" id="ARBA00022448"/>
    </source>
</evidence>
<dbReference type="InterPro" id="IPR050189">
    <property type="entry name" value="MFS_Efflux_Transporters"/>
</dbReference>
<keyword evidence="4" id="KW-1003">Cell membrane</keyword>
<feature type="transmembrane region" description="Helical" evidence="8">
    <location>
        <begin position="75"/>
        <end position="95"/>
    </location>
</feature>
<evidence type="ECO:0000256" key="4">
    <source>
        <dbReference type="ARBA" id="ARBA00022475"/>
    </source>
</evidence>
<dbReference type="PROSITE" id="PS50850">
    <property type="entry name" value="MFS"/>
    <property type="match status" value="1"/>
</dbReference>
<evidence type="ECO:0000259" key="9">
    <source>
        <dbReference type="PROSITE" id="PS50850"/>
    </source>
</evidence>